<feature type="domain" description="FAD-binding FR-type" evidence="15">
    <location>
        <begin position="543"/>
        <end position="773"/>
    </location>
</feature>
<dbReference type="SUPFAM" id="SSF48264">
    <property type="entry name" value="Cytochrome P450"/>
    <property type="match status" value="1"/>
</dbReference>
<dbReference type="Pfam" id="PF00175">
    <property type="entry name" value="NAD_binding_1"/>
    <property type="match status" value="1"/>
</dbReference>
<keyword evidence="6" id="KW-0285">Flavoprotein</keyword>
<dbReference type="Pfam" id="PF00258">
    <property type="entry name" value="Flavodoxin_1"/>
    <property type="match status" value="1"/>
</dbReference>
<accession>A0ABR1H006</accession>
<keyword evidence="17" id="KW-1185">Reference proteome</keyword>
<sequence length="935" mass="104419">MVSLSDKYGEIYRLHLGGKPQLGISSYRLVNEACDESRFKNSISAPLAEIRHGVHDGLFTAQDGEPNWGVAHRILMPAFGPMAISGMFDEMHDIGIQLAMKWARHGSNASIMATEDFTRLSLDTFLIAGHETTSGLLSFAFYMLFKHPEAYSKAQKEVDNVIGKGQVEVEHMSKLPYLSAILRETLRLQFPIPIILVEPIKNEVIGGQYFIPANETMVLLLYKSHLDPAVYGDDVNDFKPERMLKENFDRLNETFPNCWKPFGNGIRSCIGRPFAWQEALLVTAMLLQNFNFVLDDPSYSLAIKQTLTIKPKGFRMRAFLRDGLTPTQLEHRLAGTSLASDDQSMPEKHEEASLHEAGRPFSIYYGSDSGTCESLAYRLAADAVPHGFHAAVVDCMDSANGKLPTDRPVVFITASYEGEPTDNAAFFLEWLENVEGGDHVFKNVSYAVFGCGHHDWASTFHRIPRLVDSLLVKRGGSRKCEIGLADAASGDILSVFESWEDEVFWPAMTKEYGSTSHRVVESGDEATSLGIEICSPRASFLRQDVSEACVVESYELTTGAGPTEKYTEIKLPAGMTYKAGDYLVVLPLNPRETIGRVMRHYKLPWDAHLTLKLGSQAPIPMNTSLSAYDIFGAYVELTQPATRRNILTLTKFTDDESVKVRLQALSKDNYASEVVTTRFSVLDLLEFHPSIDLPLHLFLSMLPPMRVRQYSIASSPLWNPGHVVIAYSVLDAPARANTANRHIGVATNHLSSLSKGDCLRVSIRPSHTAFRLPSDSENIPILMVASGTGLAPFRGFMQERAAMVGAGRKLASAILFFGCREPIKDDIYRKELDMWEQQGVVLVRRASSRKSEQSEGCKYVQEVLWKDRDEVMELWNNEAKVYICGSRAVGDGVKEMLVRIQLDAAARRGIDADEKEMKDWFEGVRNVRYAMDIFD</sequence>
<evidence type="ECO:0008006" key="18">
    <source>
        <dbReference type="Google" id="ProtNLM"/>
    </source>
</evidence>
<evidence type="ECO:0000256" key="4">
    <source>
        <dbReference type="ARBA" id="ARBA00010018"/>
    </source>
</evidence>
<evidence type="ECO:0000259" key="15">
    <source>
        <dbReference type="PROSITE" id="PS51384"/>
    </source>
</evidence>
<evidence type="ECO:0000256" key="7">
    <source>
        <dbReference type="ARBA" id="ARBA00022643"/>
    </source>
</evidence>
<evidence type="ECO:0000256" key="8">
    <source>
        <dbReference type="ARBA" id="ARBA00022723"/>
    </source>
</evidence>
<proteinExistence type="inferred from homology"/>
<dbReference type="Pfam" id="PF00667">
    <property type="entry name" value="FAD_binding_1"/>
    <property type="match status" value="1"/>
</dbReference>
<dbReference type="Proteomes" id="UP001498476">
    <property type="component" value="Unassembled WGS sequence"/>
</dbReference>
<dbReference type="Gene3D" id="3.40.50.360">
    <property type="match status" value="1"/>
</dbReference>
<dbReference type="InterPro" id="IPR001094">
    <property type="entry name" value="Flavdoxin-like"/>
</dbReference>
<dbReference type="InterPro" id="IPR017927">
    <property type="entry name" value="FAD-bd_FR_type"/>
</dbReference>
<dbReference type="Gene3D" id="1.20.990.10">
    <property type="entry name" value="NADPH-cytochrome p450 Reductase, Chain A, domain 3"/>
    <property type="match status" value="1"/>
</dbReference>
<comment type="cofactor">
    <cofactor evidence="3">
        <name>FAD</name>
        <dbReference type="ChEBI" id="CHEBI:57692"/>
    </cofactor>
</comment>
<keyword evidence="10" id="KW-0521">NADP</keyword>
<dbReference type="Gene3D" id="3.40.50.80">
    <property type="entry name" value="Nucleotide-binding domain of ferredoxin-NADP reductase (FNR) module"/>
    <property type="match status" value="1"/>
</dbReference>
<evidence type="ECO:0000256" key="3">
    <source>
        <dbReference type="ARBA" id="ARBA00001974"/>
    </source>
</evidence>
<name>A0ABR1H006_9HYPO</name>
<dbReference type="InterPro" id="IPR017972">
    <property type="entry name" value="Cyt_P450_CS"/>
</dbReference>
<dbReference type="PRINTS" id="PR00369">
    <property type="entry name" value="FLAVODOXIN"/>
</dbReference>
<dbReference type="Gene3D" id="1.10.630.10">
    <property type="entry name" value="Cytochrome P450"/>
    <property type="match status" value="2"/>
</dbReference>
<comment type="catalytic activity">
    <reaction evidence="13">
        <text>2 oxidized [cytochrome P450] + NADPH = 2 reduced [cytochrome P450] + NADP(+) + H(+)</text>
        <dbReference type="Rhea" id="RHEA:24040"/>
        <dbReference type="Rhea" id="RHEA-COMP:14627"/>
        <dbReference type="Rhea" id="RHEA-COMP:14628"/>
        <dbReference type="ChEBI" id="CHEBI:15378"/>
        <dbReference type="ChEBI" id="CHEBI:55376"/>
        <dbReference type="ChEBI" id="CHEBI:57783"/>
        <dbReference type="ChEBI" id="CHEBI:58349"/>
        <dbReference type="ChEBI" id="CHEBI:60344"/>
        <dbReference type="EC" id="1.6.2.4"/>
    </reaction>
</comment>
<keyword evidence="5" id="KW-0813">Transport</keyword>
<dbReference type="PROSITE" id="PS00086">
    <property type="entry name" value="CYTOCHROME_P450"/>
    <property type="match status" value="1"/>
</dbReference>
<comment type="cofactor">
    <cofactor evidence="2">
        <name>heme</name>
        <dbReference type="ChEBI" id="CHEBI:30413"/>
    </cofactor>
</comment>
<keyword evidence="9" id="KW-0274">FAD</keyword>
<comment type="similarity">
    <text evidence="4">In the N-terminal section; belongs to the cytochrome P450 family.</text>
</comment>
<keyword evidence="7" id="KW-0288">FMN</keyword>
<dbReference type="InterPro" id="IPR029039">
    <property type="entry name" value="Flavoprotein-like_sf"/>
</dbReference>
<dbReference type="InterPro" id="IPR036396">
    <property type="entry name" value="Cyt_P450_sf"/>
</dbReference>
<evidence type="ECO:0000313" key="17">
    <source>
        <dbReference type="Proteomes" id="UP001498476"/>
    </source>
</evidence>
<dbReference type="PANTHER" id="PTHR19384">
    <property type="entry name" value="NITRIC OXIDE SYNTHASE-RELATED"/>
    <property type="match status" value="1"/>
</dbReference>
<dbReference type="InterPro" id="IPR001128">
    <property type="entry name" value="Cyt_P450"/>
</dbReference>
<dbReference type="PANTHER" id="PTHR19384:SF127">
    <property type="entry name" value="BIFUNCTIONAL CYTOCHROME P450_NADPH--P450 REDUCTASE"/>
    <property type="match status" value="1"/>
</dbReference>
<evidence type="ECO:0000256" key="11">
    <source>
        <dbReference type="ARBA" id="ARBA00023002"/>
    </source>
</evidence>
<evidence type="ECO:0000259" key="14">
    <source>
        <dbReference type="PROSITE" id="PS50902"/>
    </source>
</evidence>
<dbReference type="InterPro" id="IPR003097">
    <property type="entry name" value="CysJ-like_FAD-binding"/>
</dbReference>
<evidence type="ECO:0000256" key="2">
    <source>
        <dbReference type="ARBA" id="ARBA00001971"/>
    </source>
</evidence>
<reference evidence="16 17" key="1">
    <citation type="journal article" date="2025" name="Microbiol. Resour. Announc.">
        <title>Draft genome sequences for Neonectria magnoliae and Neonectria punicea, canker pathogens of Liriodendron tulipifera and Acer saccharum in West Virginia.</title>
        <authorList>
            <person name="Petronek H.M."/>
            <person name="Kasson M.T."/>
            <person name="Metheny A.M."/>
            <person name="Stauder C.M."/>
            <person name="Lovett B."/>
            <person name="Lynch S.C."/>
            <person name="Garnas J.R."/>
            <person name="Kasson L.R."/>
            <person name="Stajich J.E."/>
        </authorList>
    </citation>
    <scope>NUCLEOTIDE SEQUENCE [LARGE SCALE GENOMIC DNA]</scope>
    <source>
        <strain evidence="16 17">NRRL 64653</strain>
    </source>
</reference>
<dbReference type="PRINTS" id="PR00371">
    <property type="entry name" value="FPNCR"/>
</dbReference>
<dbReference type="Pfam" id="PF00067">
    <property type="entry name" value="p450"/>
    <property type="match status" value="1"/>
</dbReference>
<dbReference type="Gene3D" id="2.40.30.10">
    <property type="entry name" value="Translation factors"/>
    <property type="match status" value="1"/>
</dbReference>
<keyword evidence="12" id="KW-0408">Iron</keyword>
<dbReference type="PROSITE" id="PS51384">
    <property type="entry name" value="FAD_FR"/>
    <property type="match status" value="1"/>
</dbReference>
<dbReference type="SUPFAM" id="SSF63380">
    <property type="entry name" value="Riboflavin synthase domain-like"/>
    <property type="match status" value="1"/>
</dbReference>
<dbReference type="InterPro" id="IPR008254">
    <property type="entry name" value="Flavodoxin/NO_synth"/>
</dbReference>
<keyword evidence="11" id="KW-0560">Oxidoreductase</keyword>
<dbReference type="InterPro" id="IPR039261">
    <property type="entry name" value="FNR_nucleotide-bd"/>
</dbReference>
<feature type="domain" description="Flavodoxin-like" evidence="14">
    <location>
        <begin position="361"/>
        <end position="504"/>
    </location>
</feature>
<evidence type="ECO:0000256" key="6">
    <source>
        <dbReference type="ARBA" id="ARBA00022630"/>
    </source>
</evidence>
<dbReference type="InterPro" id="IPR017938">
    <property type="entry name" value="Riboflavin_synthase-like_b-brl"/>
</dbReference>
<evidence type="ECO:0000256" key="10">
    <source>
        <dbReference type="ARBA" id="ARBA00022857"/>
    </source>
</evidence>
<dbReference type="PROSITE" id="PS50902">
    <property type="entry name" value="FLAVODOXIN_LIKE"/>
    <property type="match status" value="1"/>
</dbReference>
<dbReference type="SUPFAM" id="SSF52218">
    <property type="entry name" value="Flavoproteins"/>
    <property type="match status" value="1"/>
</dbReference>
<evidence type="ECO:0000256" key="12">
    <source>
        <dbReference type="ARBA" id="ARBA00023004"/>
    </source>
</evidence>
<evidence type="ECO:0000256" key="9">
    <source>
        <dbReference type="ARBA" id="ARBA00022827"/>
    </source>
</evidence>
<dbReference type="InterPro" id="IPR023173">
    <property type="entry name" value="NADPH_Cyt_P450_Rdtase_alpha"/>
</dbReference>
<dbReference type="SUPFAM" id="SSF52343">
    <property type="entry name" value="Ferredoxin reductase-like, C-terminal NADP-linked domain"/>
    <property type="match status" value="1"/>
</dbReference>
<evidence type="ECO:0000256" key="1">
    <source>
        <dbReference type="ARBA" id="ARBA00001917"/>
    </source>
</evidence>
<evidence type="ECO:0000313" key="16">
    <source>
        <dbReference type="EMBL" id="KAK7414434.1"/>
    </source>
</evidence>
<dbReference type="EMBL" id="JAZAVJ010000103">
    <property type="protein sequence ID" value="KAK7414434.1"/>
    <property type="molecule type" value="Genomic_DNA"/>
</dbReference>
<comment type="cofactor">
    <cofactor evidence="1">
        <name>FMN</name>
        <dbReference type="ChEBI" id="CHEBI:58210"/>
    </cofactor>
</comment>
<protein>
    <recommendedName>
        <fullName evidence="18">Bifunctional cytochrome P450/NADPH--P450 reductase</fullName>
    </recommendedName>
</protein>
<evidence type="ECO:0000256" key="13">
    <source>
        <dbReference type="ARBA" id="ARBA00049342"/>
    </source>
</evidence>
<keyword evidence="8" id="KW-0479">Metal-binding</keyword>
<dbReference type="InterPro" id="IPR001433">
    <property type="entry name" value="OxRdtase_FAD/NAD-bd"/>
</dbReference>
<dbReference type="CDD" id="cd06206">
    <property type="entry name" value="bifunctional_CYPOR"/>
    <property type="match status" value="1"/>
</dbReference>
<dbReference type="InterPro" id="IPR001709">
    <property type="entry name" value="Flavoprot_Pyr_Nucl_cyt_Rdtase"/>
</dbReference>
<gene>
    <name evidence="16" type="ORF">QQX98_006712</name>
</gene>
<comment type="caution">
    <text evidence="16">The sequence shown here is derived from an EMBL/GenBank/DDBJ whole genome shotgun (WGS) entry which is preliminary data.</text>
</comment>
<evidence type="ECO:0000256" key="5">
    <source>
        <dbReference type="ARBA" id="ARBA00022448"/>
    </source>
</evidence>
<organism evidence="16 17">
    <name type="scientific">Neonectria punicea</name>
    <dbReference type="NCBI Taxonomy" id="979145"/>
    <lineage>
        <taxon>Eukaryota</taxon>
        <taxon>Fungi</taxon>
        <taxon>Dikarya</taxon>
        <taxon>Ascomycota</taxon>
        <taxon>Pezizomycotina</taxon>
        <taxon>Sordariomycetes</taxon>
        <taxon>Hypocreomycetidae</taxon>
        <taxon>Hypocreales</taxon>
        <taxon>Nectriaceae</taxon>
        <taxon>Neonectria</taxon>
    </lineage>
</organism>